<feature type="non-terminal residue" evidence="1">
    <location>
        <position position="949"/>
    </location>
</feature>
<name>G5IF60_9FIRM</name>
<proteinExistence type="predicted"/>
<keyword evidence="2" id="KW-1185">Reference proteome</keyword>
<evidence type="ECO:0000313" key="2">
    <source>
        <dbReference type="Proteomes" id="UP000005384"/>
    </source>
</evidence>
<dbReference type="Proteomes" id="UP000005384">
    <property type="component" value="Unassembled WGS sequence"/>
</dbReference>
<comment type="caution">
    <text evidence="1">The sequence shown here is derived from an EMBL/GenBank/DDBJ whole genome shotgun (WGS) entry which is preliminary data.</text>
</comment>
<dbReference type="HOGENOM" id="CLU_017382_0_0_9"/>
<protein>
    <submittedName>
        <fullName evidence="1">Uncharacterized protein</fullName>
    </submittedName>
</protein>
<organism evidence="1 2">
    <name type="scientific">Hungatella hathewayi WAL-18680</name>
    <dbReference type="NCBI Taxonomy" id="742737"/>
    <lineage>
        <taxon>Bacteria</taxon>
        <taxon>Bacillati</taxon>
        <taxon>Bacillota</taxon>
        <taxon>Clostridia</taxon>
        <taxon>Lachnospirales</taxon>
        <taxon>Lachnospiraceae</taxon>
        <taxon>Hungatella</taxon>
    </lineage>
</organism>
<reference evidence="1 2" key="1">
    <citation type="submission" date="2011-08" db="EMBL/GenBank/DDBJ databases">
        <title>The Genome Sequence of Clostridium hathewayi WAL-18680.</title>
        <authorList>
            <consortium name="The Broad Institute Genome Sequencing Platform"/>
            <person name="Earl A."/>
            <person name="Ward D."/>
            <person name="Feldgarden M."/>
            <person name="Gevers D."/>
            <person name="Finegold S.M."/>
            <person name="Summanen P.H."/>
            <person name="Molitoris D.R."/>
            <person name="Song M."/>
            <person name="Daigneault M."/>
            <person name="Allen-Vercoe E."/>
            <person name="Young S.K."/>
            <person name="Zeng Q."/>
            <person name="Gargeya S."/>
            <person name="Fitzgerald M."/>
            <person name="Haas B."/>
            <person name="Abouelleil A."/>
            <person name="Alvarado L."/>
            <person name="Arachchi H.M."/>
            <person name="Berlin A."/>
            <person name="Brown A."/>
            <person name="Chapman S.B."/>
            <person name="Chen Z."/>
            <person name="Dunbar C."/>
            <person name="Freedman E."/>
            <person name="Gearin G."/>
            <person name="Gellesch M."/>
            <person name="Goldberg J."/>
            <person name="Griggs A."/>
            <person name="Gujja S."/>
            <person name="Heiman D."/>
            <person name="Howarth C."/>
            <person name="Larson L."/>
            <person name="Lui A."/>
            <person name="MacDonald P.J.P."/>
            <person name="Montmayeur A."/>
            <person name="Murphy C."/>
            <person name="Neiman D."/>
            <person name="Pearson M."/>
            <person name="Priest M."/>
            <person name="Roberts A."/>
            <person name="Saif S."/>
            <person name="Shea T."/>
            <person name="Shenoy N."/>
            <person name="Sisk P."/>
            <person name="Stolte C."/>
            <person name="Sykes S."/>
            <person name="Wortman J."/>
            <person name="Nusbaum C."/>
            <person name="Birren B."/>
        </authorList>
    </citation>
    <scope>NUCLEOTIDE SEQUENCE [LARGE SCALE GENOMIC DNA]</scope>
    <source>
        <strain evidence="1 2">WAL-18680</strain>
    </source>
</reference>
<evidence type="ECO:0000313" key="1">
    <source>
        <dbReference type="EMBL" id="EHI59806.1"/>
    </source>
</evidence>
<sequence>MNKSKPSTQFTYAAYGSGKAMIEILNIGFEPLLTEEEYTLYKEIGALKTAIRESLYTESLIQSKLPYLDESTAYSRWLRAHLTACQSRHASQEAAIRRHTDDFRALLKQNTAITRQLYDNREFTNEDQYRDIAIFESDLTRCFGCRDMEHSDDIISVVTYYTEIFDSIIHNGFDYRQKHYVFFTAGAGQTRCKKSTFVSEEQLNASHNRLFCGLSMDDINRYGGMNTNKYLAYTSLCQTNTEIWSDFRIDRAIVVDDIEFEIPGQDVRCIYTETPEDKRALSQLQARLEDNSFQLKELRARKAQYPKGFRRPKEEVAREKELKDERITLIDDMDRIQSRYHQTSIQNRGVSIPFTDGFGISLKKMQSSMVRLPFIKGLMAYCPRRAFLEWCAGHGKTIHKITDIYGKSHSLSEVDYIFTRSQFKMWNYYRNVTDGQGVVLKTGWEVYKENFKRYHCDACRCNVEKHVLLNAKTNYQVLQTLTTEMTDEDILQMASYDINCLNGIGHNVQCMLNVLGANPQKNDNMNWLQKSLLLYPEMLKDFYVKTLLKNTKDSIIKKFRSGKFNINGAYTFVIPDTLACLQWWFTDMDKTRLEDFGFVKEGHVSCNLFEDKEEVDCLRSPHLDHAHCIRKNSKNERTRVWAKSDGIYVGMKDTMSKLLMYDNDGDKLLVHNNKTIIKCAKAFQSKYGMIPNFYDMPKASPEQLSNSSLFGGIVMAYHHGNIGTPSNEITKIWSTLSPNSAPEEVKNAMEIIALRCADVNFTIDFAKTLYKPTVPKHIAARYKQYSGRKVPHFFLYAKNKKADQVEPQGNCNIDRISNVVKSRRIVFKDLLGKYSYTTLMHLPDTDIHTHQARQIIALYRQIENTNLRKLSHIDFSTLDIDDKRKIMLQIEFDADRQREMFIKLVDAPISYIADVLVKALQDDVNKDTLWRLFGSEIYKNIEENLKNYP</sequence>
<dbReference type="RefSeq" id="WP_006780117.1">
    <property type="nucleotide sequence ID" value="NZ_JH379027.1"/>
</dbReference>
<dbReference type="EMBL" id="ADLN01000044">
    <property type="protein sequence ID" value="EHI59806.1"/>
    <property type="molecule type" value="Genomic_DNA"/>
</dbReference>
<gene>
    <name evidence="1" type="ORF">HMPREF9473_02137</name>
</gene>
<accession>G5IF60</accession>
<dbReference type="AlphaFoldDB" id="G5IF60"/>